<dbReference type="OrthoDB" id="5955551at2759"/>
<proteinExistence type="predicted"/>
<comment type="caution">
    <text evidence="1">The sequence shown here is derived from an EMBL/GenBank/DDBJ whole genome shotgun (WGS) entry which is preliminary data.</text>
</comment>
<evidence type="ECO:0000313" key="1">
    <source>
        <dbReference type="EMBL" id="KAJ7326570.1"/>
    </source>
</evidence>
<dbReference type="Proteomes" id="UP001163046">
    <property type="component" value="Unassembled WGS sequence"/>
</dbReference>
<organism evidence="1 2">
    <name type="scientific">Desmophyllum pertusum</name>
    <dbReference type="NCBI Taxonomy" id="174260"/>
    <lineage>
        <taxon>Eukaryota</taxon>
        <taxon>Metazoa</taxon>
        <taxon>Cnidaria</taxon>
        <taxon>Anthozoa</taxon>
        <taxon>Hexacorallia</taxon>
        <taxon>Scleractinia</taxon>
        <taxon>Caryophylliina</taxon>
        <taxon>Caryophylliidae</taxon>
        <taxon>Desmophyllum</taxon>
    </lineage>
</organism>
<dbReference type="AlphaFoldDB" id="A0A9W9Y9F2"/>
<name>A0A9W9Y9F2_9CNID</name>
<accession>A0A9W9Y9F2</accession>
<protein>
    <submittedName>
        <fullName evidence="1">Uncharacterized protein</fullName>
    </submittedName>
</protein>
<reference evidence="1" key="1">
    <citation type="submission" date="2023-01" db="EMBL/GenBank/DDBJ databases">
        <title>Genome assembly of the deep-sea coral Lophelia pertusa.</title>
        <authorList>
            <person name="Herrera S."/>
            <person name="Cordes E."/>
        </authorList>
    </citation>
    <scope>NUCLEOTIDE SEQUENCE</scope>
    <source>
        <strain evidence="1">USNM1676648</strain>
        <tissue evidence="1">Polyp</tissue>
    </source>
</reference>
<evidence type="ECO:0000313" key="2">
    <source>
        <dbReference type="Proteomes" id="UP001163046"/>
    </source>
</evidence>
<keyword evidence="2" id="KW-1185">Reference proteome</keyword>
<sequence length="209" mass="24173">MSTIDGHRGEFSKSFDCKTVDQSVKYDSFSDGRAASDDERTSNCSLRQKIQLETGRYRRGVYVTDYDSLRLEGLKKKKDIAVEDFLECRNLPRDRLYGVIFQEREPSWLSRIRSAEVFNFKKRLADVLHVKTENVFWIQAQQGIGNLLSVTMSKIYRCREDKESEANEKIARGEIKRTKDEKQKELLEPTTMLYGELAEKNGIVLAEGV</sequence>
<gene>
    <name evidence="1" type="ORF">OS493_027524</name>
</gene>
<dbReference type="EMBL" id="MU827802">
    <property type="protein sequence ID" value="KAJ7326570.1"/>
    <property type="molecule type" value="Genomic_DNA"/>
</dbReference>